<sequence>MVSSQRYTEIDASHLVHGRGRSGFSTSFLKESAEICGGDYAATSSISSLTWVPMALRLTVVSLLYLVLKAIQQAHNSRRTIRRKGI</sequence>
<comment type="caution">
    <text evidence="2">The sequence shown here is derived from an EMBL/GenBank/DDBJ whole genome shotgun (WGS) entry which is preliminary data.</text>
</comment>
<organism evidence="2 3">
    <name type="scientific">Botrytis galanthina</name>
    <dbReference type="NCBI Taxonomy" id="278940"/>
    <lineage>
        <taxon>Eukaryota</taxon>
        <taxon>Fungi</taxon>
        <taxon>Dikarya</taxon>
        <taxon>Ascomycota</taxon>
        <taxon>Pezizomycotina</taxon>
        <taxon>Leotiomycetes</taxon>
        <taxon>Helotiales</taxon>
        <taxon>Sclerotiniaceae</taxon>
        <taxon>Botrytis</taxon>
    </lineage>
</organism>
<proteinExistence type="predicted"/>
<keyword evidence="1" id="KW-1133">Transmembrane helix</keyword>
<dbReference type="EMBL" id="PQXL01000596">
    <property type="protein sequence ID" value="THV44671.1"/>
    <property type="molecule type" value="Genomic_DNA"/>
</dbReference>
<dbReference type="AlphaFoldDB" id="A0A4S8QL80"/>
<reference evidence="2 3" key="1">
    <citation type="submission" date="2017-12" db="EMBL/GenBank/DDBJ databases">
        <title>Comparative genomics of Botrytis spp.</title>
        <authorList>
            <person name="Valero-Jimenez C.A."/>
            <person name="Tapia P."/>
            <person name="Veloso J."/>
            <person name="Silva-Moreno E."/>
            <person name="Staats M."/>
            <person name="Valdes J.H."/>
            <person name="Van Kan J.A.L."/>
        </authorList>
    </citation>
    <scope>NUCLEOTIDE SEQUENCE [LARGE SCALE GENOMIC DNA]</scope>
    <source>
        <strain evidence="2 3">MUCL435</strain>
    </source>
</reference>
<keyword evidence="3" id="KW-1185">Reference proteome</keyword>
<protein>
    <submittedName>
        <fullName evidence="2">Uncharacterized protein</fullName>
    </submittedName>
</protein>
<accession>A0A4S8QL80</accession>
<dbReference type="Proteomes" id="UP000308671">
    <property type="component" value="Unassembled WGS sequence"/>
</dbReference>
<evidence type="ECO:0000313" key="2">
    <source>
        <dbReference type="EMBL" id="THV44671.1"/>
    </source>
</evidence>
<keyword evidence="1" id="KW-0812">Transmembrane</keyword>
<evidence type="ECO:0000313" key="3">
    <source>
        <dbReference type="Proteomes" id="UP000308671"/>
    </source>
</evidence>
<feature type="transmembrane region" description="Helical" evidence="1">
    <location>
        <begin position="49"/>
        <end position="68"/>
    </location>
</feature>
<evidence type="ECO:0000256" key="1">
    <source>
        <dbReference type="SAM" id="Phobius"/>
    </source>
</evidence>
<gene>
    <name evidence="2" type="ORF">BGAL_0597g00060</name>
</gene>
<name>A0A4S8QL80_9HELO</name>
<keyword evidence="1" id="KW-0472">Membrane</keyword>